<gene>
    <name evidence="2" type="ORF">RM446_06945</name>
</gene>
<evidence type="ECO:0000313" key="2">
    <source>
        <dbReference type="EMBL" id="MDT0301848.1"/>
    </source>
</evidence>
<dbReference type="RefSeq" id="WP_311544324.1">
    <property type="nucleotide sequence ID" value="NZ_JAVREK010000005.1"/>
</dbReference>
<dbReference type="SUPFAM" id="SSF52833">
    <property type="entry name" value="Thioredoxin-like"/>
    <property type="match status" value="1"/>
</dbReference>
<dbReference type="PANTHER" id="PTHR34386:SF1">
    <property type="entry name" value="GLUTAREDOXIN-LIKE PROTEIN NRDH"/>
    <property type="match status" value="1"/>
</dbReference>
<dbReference type="Proteomes" id="UP001183226">
    <property type="component" value="Unassembled WGS sequence"/>
</dbReference>
<dbReference type="InterPro" id="IPR051548">
    <property type="entry name" value="Grx-like_ET"/>
</dbReference>
<protein>
    <submittedName>
        <fullName evidence="2">Glutaredoxin domain-containing protein</fullName>
    </submittedName>
</protein>
<feature type="domain" description="Glutaredoxin" evidence="1">
    <location>
        <begin position="13"/>
        <end position="65"/>
    </location>
</feature>
<evidence type="ECO:0000313" key="3">
    <source>
        <dbReference type="Proteomes" id="UP001183226"/>
    </source>
</evidence>
<proteinExistence type="predicted"/>
<accession>A0ABU2KRH2</accession>
<dbReference type="EMBL" id="JAVREK010000005">
    <property type="protein sequence ID" value="MDT0301848.1"/>
    <property type="molecule type" value="Genomic_DNA"/>
</dbReference>
<name>A0ABU2KRH2_9ACTN</name>
<dbReference type="PANTHER" id="PTHR34386">
    <property type="entry name" value="GLUTAREDOXIN"/>
    <property type="match status" value="1"/>
</dbReference>
<dbReference type="Pfam" id="PF00462">
    <property type="entry name" value="Glutaredoxin"/>
    <property type="match status" value="1"/>
</dbReference>
<evidence type="ECO:0000259" key="1">
    <source>
        <dbReference type="Pfam" id="PF00462"/>
    </source>
</evidence>
<dbReference type="Gene3D" id="3.40.30.10">
    <property type="entry name" value="Glutaredoxin"/>
    <property type="match status" value="1"/>
</dbReference>
<organism evidence="2 3">
    <name type="scientific">Streptomonospora wellingtoniae</name>
    <dbReference type="NCBI Taxonomy" id="3075544"/>
    <lineage>
        <taxon>Bacteria</taxon>
        <taxon>Bacillati</taxon>
        <taxon>Actinomycetota</taxon>
        <taxon>Actinomycetes</taxon>
        <taxon>Streptosporangiales</taxon>
        <taxon>Nocardiopsidaceae</taxon>
        <taxon>Streptomonospora</taxon>
    </lineage>
</organism>
<dbReference type="InterPro" id="IPR002109">
    <property type="entry name" value="Glutaredoxin"/>
</dbReference>
<dbReference type="PROSITE" id="PS51354">
    <property type="entry name" value="GLUTAREDOXIN_2"/>
    <property type="match status" value="1"/>
</dbReference>
<reference evidence="3" key="1">
    <citation type="submission" date="2023-07" db="EMBL/GenBank/DDBJ databases">
        <title>30 novel species of actinomycetes from the DSMZ collection.</title>
        <authorList>
            <person name="Nouioui I."/>
        </authorList>
    </citation>
    <scope>NUCLEOTIDE SEQUENCE [LARGE SCALE GENOMIC DNA]</scope>
    <source>
        <strain evidence="3">DSM 45055</strain>
    </source>
</reference>
<sequence length="97" mass="10657">MTDRDVPGVEFHWRPGCPFCFMLRLRLRRRGIPLAETDIWKDPAAAARVRAATGGDETVPTVFVGPAAMVNPHPDEVVRAVRAHAPHLLRPDGVDPG</sequence>
<dbReference type="InterPro" id="IPR036249">
    <property type="entry name" value="Thioredoxin-like_sf"/>
</dbReference>
<comment type="caution">
    <text evidence="2">The sequence shown here is derived from an EMBL/GenBank/DDBJ whole genome shotgun (WGS) entry which is preliminary data.</text>
</comment>
<keyword evidence="3" id="KW-1185">Reference proteome</keyword>